<dbReference type="InterPro" id="IPR027396">
    <property type="entry name" value="DsrEFH-like"/>
</dbReference>
<feature type="signal peptide" evidence="1">
    <location>
        <begin position="1"/>
        <end position="30"/>
    </location>
</feature>
<dbReference type="PANTHER" id="PTHR37691">
    <property type="entry name" value="BLR3518 PROTEIN"/>
    <property type="match status" value="1"/>
</dbReference>
<gene>
    <name evidence="2" type="ORF">L2749_13185</name>
</gene>
<feature type="chain" id="PRO_5040896299" evidence="1">
    <location>
        <begin position="31"/>
        <end position="190"/>
    </location>
</feature>
<dbReference type="RefSeq" id="WP_188926540.1">
    <property type="nucleotide sequence ID" value="NZ_BMQI01000046.1"/>
</dbReference>
<dbReference type="Gene3D" id="3.40.1260.10">
    <property type="entry name" value="DsrEFH-like"/>
    <property type="match status" value="1"/>
</dbReference>
<evidence type="ECO:0000256" key="1">
    <source>
        <dbReference type="SAM" id="SignalP"/>
    </source>
</evidence>
<evidence type="ECO:0000313" key="3">
    <source>
        <dbReference type="Proteomes" id="UP001139408"/>
    </source>
</evidence>
<dbReference type="EMBL" id="JAKILJ010000029">
    <property type="protein sequence ID" value="MCL1106198.1"/>
    <property type="molecule type" value="Genomic_DNA"/>
</dbReference>
<dbReference type="SUPFAM" id="SSF75169">
    <property type="entry name" value="DsrEFH-like"/>
    <property type="match status" value="1"/>
</dbReference>
<proteinExistence type="predicted"/>
<dbReference type="AlphaFoldDB" id="A0A9X1ZFV9"/>
<dbReference type="Pfam" id="PF02635">
    <property type="entry name" value="DsrE"/>
    <property type="match status" value="1"/>
</dbReference>
<accession>A0A9X1ZFV9</accession>
<organism evidence="2 3">
    <name type="scientific">Shewanella algicola</name>
    <dbReference type="NCBI Taxonomy" id="640633"/>
    <lineage>
        <taxon>Bacteria</taxon>
        <taxon>Pseudomonadati</taxon>
        <taxon>Pseudomonadota</taxon>
        <taxon>Gammaproteobacteria</taxon>
        <taxon>Alteromonadales</taxon>
        <taxon>Shewanellaceae</taxon>
        <taxon>Shewanella</taxon>
    </lineage>
</organism>
<dbReference type="Proteomes" id="UP001139408">
    <property type="component" value="Unassembled WGS sequence"/>
</dbReference>
<reference evidence="2" key="1">
    <citation type="submission" date="2022-01" db="EMBL/GenBank/DDBJ databases">
        <title>Whole genome-based taxonomy of the Shewanellaceae.</title>
        <authorList>
            <person name="Martin-Rodriguez A.J."/>
        </authorList>
    </citation>
    <scope>NUCLEOTIDE SEQUENCE</scope>
    <source>
        <strain evidence="2">DSM 23803</strain>
    </source>
</reference>
<keyword evidence="1" id="KW-0732">Signal</keyword>
<name>A0A9X1ZFV9_9GAMM</name>
<sequence length="190" mass="20533">MHQSLSLFAKRTLYCAMISACSCAHFMAVAGMEEFKSGTVITEYGKVATIESNLAIPAGMKFKVAFDLGASAKPGELNRRIDTLARFINMHVAAGVKLEDISLAMVVHGQAASDMTQEHYYQMLNTGKNNANKDLIAQLVKVGVRFYVCGQTAAYYGMSQKDLLPGVDMALSALTAHAVLAHEGYSVNPF</sequence>
<dbReference type="InterPro" id="IPR003787">
    <property type="entry name" value="Sulphur_relay_DsrE/F-like"/>
</dbReference>
<comment type="caution">
    <text evidence="2">The sequence shown here is derived from an EMBL/GenBank/DDBJ whole genome shotgun (WGS) entry which is preliminary data.</text>
</comment>
<dbReference type="PANTHER" id="PTHR37691:SF1">
    <property type="entry name" value="BLR3518 PROTEIN"/>
    <property type="match status" value="1"/>
</dbReference>
<protein>
    <submittedName>
        <fullName evidence="2">DsrE family protein</fullName>
    </submittedName>
</protein>
<keyword evidence="3" id="KW-1185">Reference proteome</keyword>
<evidence type="ECO:0000313" key="2">
    <source>
        <dbReference type="EMBL" id="MCL1106198.1"/>
    </source>
</evidence>